<sequence>MQKGIPTGQIFELSNERQITGRRKIKVVLHEIFSNHNEWQENGISWDEKYTQQTIDSVSNMSLCVEFISEDRTLPYGHGLTEISDMPYMEDATVVGHFERGYIDDIEIDGETKRVLIADGYIDEMRYPKFVAWLKDKMEHGTVKGSVEIVGRPENENRIIYDGGYKEKGRIPEIYDYSGYAILGIRPADDTAIVMELNNKTQEIKEETGMDEKMMSQAVELIKSSVTQTINELNNKSGEYEKKIAELNDSVAAKDAEISELNEKLAAANASVAEKDQTIESQTAELNSLKDANTALEKEKKIAELNSALAEFSQEEQDLAKAEIEAFKADPMSVEINSITSKICVEMVRKNKETRTTELNNAPDIFGGVASPEDDGDVDIFG</sequence>
<evidence type="ECO:0000256" key="2">
    <source>
        <dbReference type="SAM" id="MobiDB-lite"/>
    </source>
</evidence>
<proteinExistence type="predicted"/>
<reference evidence="3" key="1">
    <citation type="journal article" date="2021" name="Proc. Natl. Acad. Sci. U.S.A.">
        <title>A Catalog of Tens of Thousands of Viruses from Human Metagenomes Reveals Hidden Associations with Chronic Diseases.</title>
        <authorList>
            <person name="Tisza M.J."/>
            <person name="Buck C.B."/>
        </authorList>
    </citation>
    <scope>NUCLEOTIDE SEQUENCE</scope>
    <source>
        <strain evidence="3">CtDhw1</strain>
    </source>
</reference>
<organism evidence="3">
    <name type="scientific">Siphoviridae sp. ctDhw1</name>
    <dbReference type="NCBI Taxonomy" id="2827813"/>
    <lineage>
        <taxon>Viruses</taxon>
        <taxon>Duplodnaviria</taxon>
        <taxon>Heunggongvirae</taxon>
        <taxon>Uroviricota</taxon>
        <taxon>Caudoviricetes</taxon>
    </lineage>
</organism>
<accession>A0A8S5SIH2</accession>
<evidence type="ECO:0000313" key="3">
    <source>
        <dbReference type="EMBL" id="DAF50813.1"/>
    </source>
</evidence>
<dbReference type="InterPro" id="IPR027417">
    <property type="entry name" value="P-loop_NTPase"/>
</dbReference>
<keyword evidence="1" id="KW-0175">Coiled coil</keyword>
<dbReference type="Gene3D" id="3.40.50.300">
    <property type="entry name" value="P-loop containing nucleotide triphosphate hydrolases"/>
    <property type="match status" value="1"/>
</dbReference>
<feature type="region of interest" description="Disordered" evidence="2">
    <location>
        <begin position="361"/>
        <end position="382"/>
    </location>
</feature>
<dbReference type="EMBL" id="BK032602">
    <property type="protein sequence ID" value="DAF50813.1"/>
    <property type="molecule type" value="Genomic_DNA"/>
</dbReference>
<feature type="compositionally biased region" description="Acidic residues" evidence="2">
    <location>
        <begin position="372"/>
        <end position="382"/>
    </location>
</feature>
<evidence type="ECO:0000256" key="1">
    <source>
        <dbReference type="SAM" id="Coils"/>
    </source>
</evidence>
<protein>
    <submittedName>
        <fullName evidence="3">Chromosome segregation protein</fullName>
    </submittedName>
</protein>
<name>A0A8S5SIH2_9CAUD</name>
<feature type="coiled-coil region" evidence="1">
    <location>
        <begin position="230"/>
        <end position="325"/>
    </location>
</feature>